<keyword evidence="3 9" id="KW-0813">Transport</keyword>
<evidence type="ECO:0000256" key="4">
    <source>
        <dbReference type="ARBA" id="ARBA00022692"/>
    </source>
</evidence>
<dbReference type="Proteomes" id="UP000826014">
    <property type="component" value="Chromosome"/>
</dbReference>
<dbReference type="Pfam" id="PF03219">
    <property type="entry name" value="TLC"/>
    <property type="match status" value="1"/>
</dbReference>
<feature type="transmembrane region" description="Helical" evidence="9">
    <location>
        <begin position="302"/>
        <end position="324"/>
    </location>
</feature>
<keyword evidence="4 9" id="KW-0812">Transmembrane</keyword>
<reference evidence="10 11" key="1">
    <citation type="journal article" date="2022" name="bioRxiv">
        <title>Ecology and evolution of chlamydial symbionts of arthropods.</title>
        <authorList>
            <person name="Halter T."/>
            <person name="Koestlbacher S."/>
            <person name="Collingro A."/>
            <person name="Sixt B.S."/>
            <person name="Toenshoff E.R."/>
            <person name="Hendrickx F."/>
            <person name="Kostanjsek R."/>
            <person name="Horn M."/>
        </authorList>
    </citation>
    <scope>NUCLEOTIDE SEQUENCE [LARGE SCALE GENOMIC DNA]</scope>
    <source>
        <strain evidence="10">W744xW776</strain>
    </source>
</reference>
<feature type="transmembrane region" description="Helical" evidence="9">
    <location>
        <begin position="397"/>
        <end position="416"/>
    </location>
</feature>
<accession>A0ABX8V629</accession>
<comment type="subcellular location">
    <subcellularLocation>
        <location evidence="1 9">Membrane</location>
        <topology evidence="1 9">Multi-pass membrane protein</topology>
    </subcellularLocation>
</comment>
<keyword evidence="5 9" id="KW-0547">Nucleotide-binding</keyword>
<feature type="transmembrane region" description="Helical" evidence="9">
    <location>
        <begin position="201"/>
        <end position="223"/>
    </location>
</feature>
<dbReference type="NCBIfam" id="TIGR00769">
    <property type="entry name" value="AAA"/>
    <property type="match status" value="1"/>
</dbReference>
<dbReference type="InterPro" id="IPR004667">
    <property type="entry name" value="ADP_ATP_car_bac_type"/>
</dbReference>
<sequence>MQKTLFQRILQSLIKRFMAKKKVKAFGTLRSIFWPVHRSELKKVLSMLLLLFLICVSYSVLRNLKDAVILTAKHSGAEVIPFIKVWGIFPAAVGATWLYTRLNRYFNKSAVFYITISSFLAYFLVFAFVLYPNSEKLHLHTLGNWLSTVLPEGFQGLIALIRNWIFTSFYIVSELWATLLLAVIYWGFVNDVTCVGEAKRTYGILNIGSNIAPILGGSLALIFSKPFAFSFLPTKENPWSQTIYQLILLIVALGIACMGIYAWINRYVLTDKERNEPCLIKQEIKEQLSIRESVKYILCSRYLVPLAIIVLGYNISINLTDVLWKSQLATLFSDPNVMLEHMNKITVGIGILATCGALFFSVLITRLGWTFTAVITPMIMTLTAVGFFTFMFCADSLAAFSAAVFGLAPFAMAVYCGSLQNCLSKACKYSVFDASKEVAFLPLNSESKLKGKAAIDGLGSSLGKSGSSLVYQVFIILMGSVALSAPFVAGILFLILVAWIPSAFYLGKQFKQMTAVDEPINMQGLPEL</sequence>
<dbReference type="SUPFAM" id="SSF103473">
    <property type="entry name" value="MFS general substrate transporter"/>
    <property type="match status" value="1"/>
</dbReference>
<dbReference type="InterPro" id="IPR036259">
    <property type="entry name" value="MFS_trans_sf"/>
</dbReference>
<feature type="transmembrane region" description="Helical" evidence="9">
    <location>
        <begin position="81"/>
        <end position="99"/>
    </location>
</feature>
<feature type="transmembrane region" description="Helical" evidence="9">
    <location>
        <begin position="243"/>
        <end position="264"/>
    </location>
</feature>
<keyword evidence="11" id="KW-1185">Reference proteome</keyword>
<evidence type="ECO:0000256" key="5">
    <source>
        <dbReference type="ARBA" id="ARBA00022741"/>
    </source>
</evidence>
<proteinExistence type="inferred from homology"/>
<evidence type="ECO:0000256" key="3">
    <source>
        <dbReference type="ARBA" id="ARBA00022448"/>
    </source>
</evidence>
<protein>
    <recommendedName>
        <fullName evidence="9">ADP,ATP carrier protein</fullName>
    </recommendedName>
</protein>
<organism evidence="10 11">
    <name type="scientific">Candidatus Rhabdochlamydia oedothoracis</name>
    <dbReference type="NCBI Taxonomy" id="2720720"/>
    <lineage>
        <taxon>Bacteria</taxon>
        <taxon>Pseudomonadati</taxon>
        <taxon>Chlamydiota</taxon>
        <taxon>Chlamydiia</taxon>
        <taxon>Parachlamydiales</taxon>
        <taxon>Candidatus Rhabdochlamydiaceae</taxon>
        <taxon>Candidatus Rhabdochlamydia</taxon>
    </lineage>
</organism>
<dbReference type="PANTHER" id="PTHR31187">
    <property type="match status" value="1"/>
</dbReference>
<feature type="transmembrane region" description="Helical" evidence="9">
    <location>
        <begin position="111"/>
        <end position="131"/>
    </location>
</feature>
<feature type="transmembrane region" description="Helical" evidence="9">
    <location>
        <begin position="164"/>
        <end position="189"/>
    </location>
</feature>
<feature type="transmembrane region" description="Helical" evidence="9">
    <location>
        <begin position="469"/>
        <end position="500"/>
    </location>
</feature>
<feature type="transmembrane region" description="Helical" evidence="9">
    <location>
        <begin position="371"/>
        <end position="391"/>
    </location>
</feature>
<keyword evidence="6 9" id="KW-0067">ATP-binding</keyword>
<name>A0ABX8V629_9BACT</name>
<evidence type="ECO:0000256" key="6">
    <source>
        <dbReference type="ARBA" id="ARBA00022840"/>
    </source>
</evidence>
<evidence type="ECO:0000313" key="11">
    <source>
        <dbReference type="Proteomes" id="UP000826014"/>
    </source>
</evidence>
<evidence type="ECO:0000256" key="1">
    <source>
        <dbReference type="ARBA" id="ARBA00004141"/>
    </source>
</evidence>
<evidence type="ECO:0000256" key="8">
    <source>
        <dbReference type="ARBA" id="ARBA00023136"/>
    </source>
</evidence>
<keyword evidence="8 9" id="KW-0472">Membrane</keyword>
<evidence type="ECO:0000256" key="9">
    <source>
        <dbReference type="RuleBase" id="RU363121"/>
    </source>
</evidence>
<gene>
    <name evidence="10" type="ORF">RHABOEDO_001289</name>
</gene>
<feature type="transmembrane region" description="Helical" evidence="9">
    <location>
        <begin position="344"/>
        <end position="364"/>
    </location>
</feature>
<dbReference type="PANTHER" id="PTHR31187:SF1">
    <property type="entry name" value="ADP,ATP CARRIER PROTEIN 1"/>
    <property type="match status" value="1"/>
</dbReference>
<feature type="transmembrane region" description="Helical" evidence="9">
    <location>
        <begin position="44"/>
        <end position="61"/>
    </location>
</feature>
<evidence type="ECO:0000256" key="7">
    <source>
        <dbReference type="ARBA" id="ARBA00022989"/>
    </source>
</evidence>
<evidence type="ECO:0000313" key="10">
    <source>
        <dbReference type="EMBL" id="QYF49032.1"/>
    </source>
</evidence>
<keyword evidence="7 9" id="KW-1133">Transmembrane helix</keyword>
<evidence type="ECO:0000256" key="2">
    <source>
        <dbReference type="ARBA" id="ARBA00007127"/>
    </source>
</evidence>
<dbReference type="EMBL" id="CP075587">
    <property type="protein sequence ID" value="QYF49032.1"/>
    <property type="molecule type" value="Genomic_DNA"/>
</dbReference>
<comment type="similarity">
    <text evidence="2 9">Belongs to the ADP/ATP translocase tlc family.</text>
</comment>